<dbReference type="OrthoDB" id="418495at2759"/>
<reference evidence="3" key="1">
    <citation type="journal article" date="2010" name="Science">
        <title>Plasticity of animal genome architecture unmasked by rapid evolution of a pelagic tunicate.</title>
        <authorList>
            <person name="Denoeud F."/>
            <person name="Henriet S."/>
            <person name="Mungpakdee S."/>
            <person name="Aury J.M."/>
            <person name="Da Silva C."/>
            <person name="Brinkmann H."/>
            <person name="Mikhaleva J."/>
            <person name="Olsen L.C."/>
            <person name="Jubin C."/>
            <person name="Canestro C."/>
            <person name="Bouquet J.M."/>
            <person name="Danks G."/>
            <person name="Poulain J."/>
            <person name="Campsteijn C."/>
            <person name="Adamski M."/>
            <person name="Cross I."/>
            <person name="Yadetie F."/>
            <person name="Muffato M."/>
            <person name="Louis A."/>
            <person name="Butcher S."/>
            <person name="Tsagkogeorga G."/>
            <person name="Konrad A."/>
            <person name="Singh S."/>
            <person name="Jensen M.F."/>
            <person name="Cong E.H."/>
            <person name="Eikeseth-Otteraa H."/>
            <person name="Noel B."/>
            <person name="Anthouard V."/>
            <person name="Porcel B.M."/>
            <person name="Kachouri-Lafond R."/>
            <person name="Nishino A."/>
            <person name="Ugolini M."/>
            <person name="Chourrout P."/>
            <person name="Nishida H."/>
            <person name="Aasland R."/>
            <person name="Huzurbazar S."/>
            <person name="Westhof E."/>
            <person name="Delsuc F."/>
            <person name="Lehrach H."/>
            <person name="Reinhardt R."/>
            <person name="Weissenbach J."/>
            <person name="Roy S.W."/>
            <person name="Artiguenave F."/>
            <person name="Postlethwait J.H."/>
            <person name="Manak J.R."/>
            <person name="Thompson E.M."/>
            <person name="Jaillon O."/>
            <person name="Du Pasquier L."/>
            <person name="Boudinot P."/>
            <person name="Liberles D.A."/>
            <person name="Volff J.N."/>
            <person name="Philippe H."/>
            <person name="Lenhard B."/>
            <person name="Roest Crollius H."/>
            <person name="Wincker P."/>
            <person name="Chourrout D."/>
        </authorList>
    </citation>
    <scope>NUCLEOTIDE SEQUENCE [LARGE SCALE GENOMIC DNA]</scope>
</reference>
<dbReference type="SUPFAM" id="SSF52833">
    <property type="entry name" value="Thioredoxin-like"/>
    <property type="match status" value="1"/>
</dbReference>
<organism evidence="3">
    <name type="scientific">Oikopleura dioica</name>
    <name type="common">Tunicate</name>
    <dbReference type="NCBI Taxonomy" id="34765"/>
    <lineage>
        <taxon>Eukaryota</taxon>
        <taxon>Metazoa</taxon>
        <taxon>Chordata</taxon>
        <taxon>Tunicata</taxon>
        <taxon>Appendicularia</taxon>
        <taxon>Copelata</taxon>
        <taxon>Oikopleuridae</taxon>
        <taxon>Oikopleura</taxon>
    </lineage>
</organism>
<dbReference type="CDD" id="cd03419">
    <property type="entry name" value="GRX_GRXh_1_2_like"/>
    <property type="match status" value="1"/>
</dbReference>
<evidence type="ECO:0000313" key="4">
    <source>
        <dbReference type="Proteomes" id="UP000001307"/>
    </source>
</evidence>
<dbReference type="InterPro" id="IPR002109">
    <property type="entry name" value="Glutaredoxin"/>
</dbReference>
<dbReference type="GO" id="GO:0015038">
    <property type="term" value="F:glutathione disulfide oxidoreductase activity"/>
    <property type="evidence" value="ECO:0007669"/>
    <property type="project" value="TreeGrafter"/>
</dbReference>
<evidence type="ECO:0000313" key="3">
    <source>
        <dbReference type="EMBL" id="CBY11852.1"/>
    </source>
</evidence>
<dbReference type="Pfam" id="PF00462">
    <property type="entry name" value="Glutaredoxin"/>
    <property type="match status" value="1"/>
</dbReference>
<dbReference type="PANTHER" id="PTHR45694">
    <property type="entry name" value="GLUTAREDOXIN 2"/>
    <property type="match status" value="1"/>
</dbReference>
<sequence>MKNILTLFLVLFVHAKETSTTEERVREFVRDAIESNVVVAFTKSYCPYSHRAKKELESADIEFKYYDIDRMPDELKRITGARTVPRVFIHQKFYGGGDNTAAGVRSGEVQGLFEAGKLE</sequence>
<evidence type="ECO:0000256" key="1">
    <source>
        <dbReference type="SAM" id="SignalP"/>
    </source>
</evidence>
<proteinExistence type="predicted"/>
<dbReference type="Proteomes" id="UP000001307">
    <property type="component" value="Unassembled WGS sequence"/>
</dbReference>
<dbReference type="PANTHER" id="PTHR45694:SF18">
    <property type="entry name" value="GLUTAREDOXIN-1-RELATED"/>
    <property type="match status" value="1"/>
</dbReference>
<dbReference type="Gene3D" id="3.40.30.10">
    <property type="entry name" value="Glutaredoxin"/>
    <property type="match status" value="1"/>
</dbReference>
<dbReference type="InParanoid" id="E4XPR4"/>
<feature type="signal peptide" evidence="1">
    <location>
        <begin position="1"/>
        <end position="15"/>
    </location>
</feature>
<dbReference type="PROSITE" id="PS51354">
    <property type="entry name" value="GLUTAREDOXIN_2"/>
    <property type="match status" value="1"/>
</dbReference>
<name>E4XPR4_OIKDI</name>
<dbReference type="InterPro" id="IPR036249">
    <property type="entry name" value="Thioredoxin-like_sf"/>
</dbReference>
<gene>
    <name evidence="3" type="ORF">GSOID_T00017190001</name>
</gene>
<evidence type="ECO:0000259" key="2">
    <source>
        <dbReference type="Pfam" id="PF00462"/>
    </source>
</evidence>
<dbReference type="AlphaFoldDB" id="E4XPR4"/>
<dbReference type="FunCoup" id="E4XPR4">
    <property type="interactions" value="34"/>
</dbReference>
<keyword evidence="1" id="KW-0732">Signal</keyword>
<dbReference type="EMBL" id="FN653095">
    <property type="protein sequence ID" value="CBY11852.1"/>
    <property type="molecule type" value="Genomic_DNA"/>
</dbReference>
<dbReference type="InterPro" id="IPR014025">
    <property type="entry name" value="Glutaredoxin_subgr"/>
</dbReference>
<feature type="domain" description="Glutaredoxin" evidence="2">
    <location>
        <begin position="38"/>
        <end position="93"/>
    </location>
</feature>
<keyword evidence="4" id="KW-1185">Reference proteome</keyword>
<protein>
    <recommendedName>
        <fullName evidence="2">Glutaredoxin domain-containing protein</fullName>
    </recommendedName>
</protein>
<dbReference type="GO" id="GO:0005737">
    <property type="term" value="C:cytoplasm"/>
    <property type="evidence" value="ECO:0007669"/>
    <property type="project" value="TreeGrafter"/>
</dbReference>
<dbReference type="GO" id="GO:0034599">
    <property type="term" value="P:cellular response to oxidative stress"/>
    <property type="evidence" value="ECO:0007669"/>
    <property type="project" value="TreeGrafter"/>
</dbReference>
<dbReference type="PRINTS" id="PR00160">
    <property type="entry name" value="GLUTAREDOXIN"/>
</dbReference>
<accession>E4XPR4</accession>
<feature type="chain" id="PRO_5012226489" description="Glutaredoxin domain-containing protein" evidence="1">
    <location>
        <begin position="16"/>
        <end position="119"/>
    </location>
</feature>